<dbReference type="EMBL" id="BK032748">
    <property type="protein sequence ID" value="DAF58232.1"/>
    <property type="molecule type" value="Genomic_DNA"/>
</dbReference>
<organism evidence="1">
    <name type="scientific">Siphoviridae sp. ctMBu2</name>
    <dbReference type="NCBI Taxonomy" id="2827853"/>
    <lineage>
        <taxon>Viruses</taxon>
        <taxon>Duplodnaviria</taxon>
        <taxon>Heunggongvirae</taxon>
        <taxon>Uroviricota</taxon>
        <taxon>Caudoviricetes</taxon>
    </lineage>
</organism>
<proteinExistence type="predicted"/>
<dbReference type="Gene3D" id="3.30.2310.40">
    <property type="match status" value="1"/>
</dbReference>
<sequence length="124" mass="14532">MVKSAEKRTPEYCLTTCQQAVAARQYRLSRAADNYIADSAAAFSVPFSVLDLEKFISTLTPECFSKSIKYDNVDRWWDVYIADYRIPYINEIGEPADMIIKFYLKFFLRNDIYKVEIVSFHESR</sequence>
<dbReference type="InterPro" id="IPR038493">
    <property type="entry name" value="MqsR_sf"/>
</dbReference>
<evidence type="ECO:0000313" key="1">
    <source>
        <dbReference type="EMBL" id="DAF58232.1"/>
    </source>
</evidence>
<protein>
    <submittedName>
        <fullName evidence="1">HTH-type transcriptional regulator</fullName>
    </submittedName>
</protein>
<reference evidence="1" key="1">
    <citation type="journal article" date="2021" name="Proc. Natl. Acad. Sci. U.S.A.">
        <title>A Catalog of Tens of Thousands of Viruses from Human Metagenomes Reveals Hidden Associations with Chronic Diseases.</title>
        <authorList>
            <person name="Tisza M.J."/>
            <person name="Buck C.B."/>
        </authorList>
    </citation>
    <scope>NUCLEOTIDE SEQUENCE</scope>
    <source>
        <strain evidence="1">CtMBu2</strain>
    </source>
</reference>
<accession>A0A8S5T535</accession>
<name>A0A8S5T535_9CAUD</name>